<dbReference type="CDD" id="cd12108">
    <property type="entry name" value="Hr-like"/>
    <property type="match status" value="1"/>
</dbReference>
<dbReference type="EMBL" id="MU004300">
    <property type="protein sequence ID" value="KAF2660379.1"/>
    <property type="molecule type" value="Genomic_DNA"/>
</dbReference>
<organism evidence="3 4">
    <name type="scientific">Lophiostoma macrostomum CBS 122681</name>
    <dbReference type="NCBI Taxonomy" id="1314788"/>
    <lineage>
        <taxon>Eukaryota</taxon>
        <taxon>Fungi</taxon>
        <taxon>Dikarya</taxon>
        <taxon>Ascomycota</taxon>
        <taxon>Pezizomycotina</taxon>
        <taxon>Dothideomycetes</taxon>
        <taxon>Pleosporomycetidae</taxon>
        <taxon>Pleosporales</taxon>
        <taxon>Lophiostomataceae</taxon>
        <taxon>Lophiostoma</taxon>
    </lineage>
</organism>
<feature type="chain" id="PRO_5025429912" description="Hemerythrin-like domain-containing protein" evidence="1">
    <location>
        <begin position="23"/>
        <end position="285"/>
    </location>
</feature>
<dbReference type="Pfam" id="PF01814">
    <property type="entry name" value="Hemerythrin"/>
    <property type="match status" value="1"/>
</dbReference>
<feature type="domain" description="Hemerythrin-like" evidence="2">
    <location>
        <begin position="62"/>
        <end position="175"/>
    </location>
</feature>
<evidence type="ECO:0000259" key="2">
    <source>
        <dbReference type="Pfam" id="PF01814"/>
    </source>
</evidence>
<evidence type="ECO:0000313" key="4">
    <source>
        <dbReference type="Proteomes" id="UP000799324"/>
    </source>
</evidence>
<dbReference type="InterPro" id="IPR012312">
    <property type="entry name" value="Hemerythrin-like"/>
</dbReference>
<reference evidence="3" key="1">
    <citation type="journal article" date="2020" name="Stud. Mycol.">
        <title>101 Dothideomycetes genomes: a test case for predicting lifestyles and emergence of pathogens.</title>
        <authorList>
            <person name="Haridas S."/>
            <person name="Albert R."/>
            <person name="Binder M."/>
            <person name="Bloem J."/>
            <person name="Labutti K."/>
            <person name="Salamov A."/>
            <person name="Andreopoulos B."/>
            <person name="Baker S."/>
            <person name="Barry K."/>
            <person name="Bills G."/>
            <person name="Bluhm B."/>
            <person name="Cannon C."/>
            <person name="Castanera R."/>
            <person name="Culley D."/>
            <person name="Daum C."/>
            <person name="Ezra D."/>
            <person name="Gonzalez J."/>
            <person name="Henrissat B."/>
            <person name="Kuo A."/>
            <person name="Liang C."/>
            <person name="Lipzen A."/>
            <person name="Lutzoni F."/>
            <person name="Magnuson J."/>
            <person name="Mondo S."/>
            <person name="Nolan M."/>
            <person name="Ohm R."/>
            <person name="Pangilinan J."/>
            <person name="Park H.-J."/>
            <person name="Ramirez L."/>
            <person name="Alfaro M."/>
            <person name="Sun H."/>
            <person name="Tritt A."/>
            <person name="Yoshinaga Y."/>
            <person name="Zwiers L.-H."/>
            <person name="Turgeon B."/>
            <person name="Goodwin S."/>
            <person name="Spatafora J."/>
            <person name="Crous P."/>
            <person name="Grigoriev I."/>
        </authorList>
    </citation>
    <scope>NUCLEOTIDE SEQUENCE</scope>
    <source>
        <strain evidence="3">CBS 122681</strain>
    </source>
</reference>
<gene>
    <name evidence="3" type="ORF">K491DRAFT_674882</name>
</gene>
<dbReference type="PANTHER" id="PTHR38048:SF2">
    <property type="entry name" value="HEMERYTHRIN-LIKE DOMAIN-CONTAINING PROTEIN"/>
    <property type="match status" value="1"/>
</dbReference>
<keyword evidence="1" id="KW-0732">Signal</keyword>
<accession>A0A6A6TK22</accession>
<evidence type="ECO:0000313" key="3">
    <source>
        <dbReference type="EMBL" id="KAF2660379.1"/>
    </source>
</evidence>
<dbReference type="AlphaFoldDB" id="A0A6A6TK22"/>
<dbReference type="Proteomes" id="UP000799324">
    <property type="component" value="Unassembled WGS sequence"/>
</dbReference>
<dbReference type="OrthoDB" id="58416at2759"/>
<dbReference type="PANTHER" id="PTHR38048">
    <property type="entry name" value="EXPRESSED PROTEIN"/>
    <property type="match status" value="1"/>
</dbReference>
<feature type="signal peptide" evidence="1">
    <location>
        <begin position="1"/>
        <end position="22"/>
    </location>
</feature>
<name>A0A6A6TK22_9PLEO</name>
<dbReference type="InterPro" id="IPR053206">
    <property type="entry name" value="Dimeric_xanthone_biosynth"/>
</dbReference>
<sequence>MLDAKSGIFFAVFLIAILLSKAPIMMTTSPRSAAKPWADGPCPLVQSPQYVTKKTDIFTTGATHMAHIHNAILRGYNSIYLQAPHVSNEDKPEFIGYAQTWFRFVKSHHDDEELQLFPKVEEVVGAKDIWKETHEEHEFDDYLSNLPEPFDFKATELLRIMNSFQEPFCNHFHNEIATIVSLGLLPTAPKPGSPEAEQAAAVFKTWGKKTVTKAGTFDVVPFFLLNLDVSYEEGMWASWPPMPAPIRWGLVNIAGAYHWGRWKFASCDAAGKPRELYALQFPENK</sequence>
<protein>
    <recommendedName>
        <fullName evidence="2">Hemerythrin-like domain-containing protein</fullName>
    </recommendedName>
</protein>
<proteinExistence type="predicted"/>
<keyword evidence="4" id="KW-1185">Reference proteome</keyword>
<evidence type="ECO:0000256" key="1">
    <source>
        <dbReference type="SAM" id="SignalP"/>
    </source>
</evidence>